<dbReference type="PROSITE" id="PS50110">
    <property type="entry name" value="RESPONSE_REGULATORY"/>
    <property type="match status" value="1"/>
</dbReference>
<dbReference type="InterPro" id="IPR051271">
    <property type="entry name" value="2C-system_Tx_regulators"/>
</dbReference>
<dbReference type="Pfam" id="PF00072">
    <property type="entry name" value="Response_reg"/>
    <property type="match status" value="1"/>
</dbReference>
<evidence type="ECO:0000313" key="4">
    <source>
        <dbReference type="EMBL" id="CAA6830341.1"/>
    </source>
</evidence>
<keyword evidence="1" id="KW-0597">Phosphoprotein</keyword>
<protein>
    <submittedName>
        <fullName evidence="4">LytTR family two component transcriptional regulator</fullName>
    </submittedName>
</protein>
<organism evidence="4">
    <name type="scientific">uncultured Aureispira sp</name>
    <dbReference type="NCBI Taxonomy" id="1331704"/>
    <lineage>
        <taxon>Bacteria</taxon>
        <taxon>Pseudomonadati</taxon>
        <taxon>Bacteroidota</taxon>
        <taxon>Saprospiria</taxon>
        <taxon>Saprospirales</taxon>
        <taxon>Saprospiraceae</taxon>
        <taxon>Aureispira</taxon>
        <taxon>environmental samples</taxon>
    </lineage>
</organism>
<dbReference type="GO" id="GO:0000156">
    <property type="term" value="F:phosphorelay response regulator activity"/>
    <property type="evidence" value="ECO:0007669"/>
    <property type="project" value="TreeGrafter"/>
</dbReference>
<dbReference type="Gene3D" id="3.40.50.2300">
    <property type="match status" value="1"/>
</dbReference>
<dbReference type="InterPro" id="IPR011006">
    <property type="entry name" value="CheY-like_superfamily"/>
</dbReference>
<feature type="domain" description="Response regulatory" evidence="2">
    <location>
        <begin position="4"/>
        <end position="116"/>
    </location>
</feature>
<evidence type="ECO:0000259" key="2">
    <source>
        <dbReference type="PROSITE" id="PS50110"/>
    </source>
</evidence>
<evidence type="ECO:0000259" key="3">
    <source>
        <dbReference type="PROSITE" id="PS50930"/>
    </source>
</evidence>
<dbReference type="SMART" id="SM00448">
    <property type="entry name" value="REC"/>
    <property type="match status" value="1"/>
</dbReference>
<dbReference type="PANTHER" id="PTHR45526:SF1">
    <property type="entry name" value="TRANSCRIPTIONAL REGULATORY PROTEIN DCUR-RELATED"/>
    <property type="match status" value="1"/>
</dbReference>
<dbReference type="SUPFAM" id="SSF52172">
    <property type="entry name" value="CheY-like"/>
    <property type="match status" value="1"/>
</dbReference>
<proteinExistence type="predicted"/>
<sequence>MIIKCLIVDDEQLAREMLQAYLLKIPELELVALCKSAYEAQEVLKTQAIDLMFLDIQMPQQSGIDFLKHLGLDKPSVIFTTAYPNYAVQGFELEVLDYLLKPISFDRFEQAIQKSIKTLDTTYKATLFEQQKELEEQFLMVHSEHKHHKIFLKDIIYIESLKEYVRYHTTQGKIIELNSMKRLEADLPKHQFIRIHRSYIVALLQIQSYQHGKIILKLPLELPIGKTYKKAILEQLFK</sequence>
<dbReference type="GO" id="GO:0003677">
    <property type="term" value="F:DNA binding"/>
    <property type="evidence" value="ECO:0007669"/>
    <property type="project" value="InterPro"/>
</dbReference>
<reference evidence="4" key="1">
    <citation type="submission" date="2020-01" db="EMBL/GenBank/DDBJ databases">
        <authorList>
            <person name="Meier V. D."/>
            <person name="Meier V D."/>
        </authorList>
    </citation>
    <scope>NUCLEOTIDE SEQUENCE</scope>
    <source>
        <strain evidence="4">HLG_WM_MAG_10</strain>
    </source>
</reference>
<dbReference type="Gene3D" id="2.40.50.1020">
    <property type="entry name" value="LytTr DNA-binding domain"/>
    <property type="match status" value="1"/>
</dbReference>
<dbReference type="PANTHER" id="PTHR45526">
    <property type="entry name" value="TRANSCRIPTIONAL REGULATORY PROTEIN DPIA"/>
    <property type="match status" value="1"/>
</dbReference>
<dbReference type="InterPro" id="IPR001789">
    <property type="entry name" value="Sig_transdc_resp-reg_receiver"/>
</dbReference>
<dbReference type="EMBL" id="CACVAQ010000548">
    <property type="protein sequence ID" value="CAA6830341.1"/>
    <property type="molecule type" value="Genomic_DNA"/>
</dbReference>
<feature type="modified residue" description="4-aspartylphosphate" evidence="1">
    <location>
        <position position="55"/>
    </location>
</feature>
<dbReference type="PROSITE" id="PS50930">
    <property type="entry name" value="HTH_LYTTR"/>
    <property type="match status" value="1"/>
</dbReference>
<gene>
    <name evidence="4" type="ORF">HELGO_WM27263</name>
</gene>
<dbReference type="SMART" id="SM00850">
    <property type="entry name" value="LytTR"/>
    <property type="match status" value="1"/>
</dbReference>
<feature type="domain" description="HTH LytTR-type" evidence="3">
    <location>
        <begin position="139"/>
        <end position="238"/>
    </location>
</feature>
<name>A0A6S6UHX5_9BACT</name>
<accession>A0A6S6UHX5</accession>
<dbReference type="InterPro" id="IPR007492">
    <property type="entry name" value="LytTR_DNA-bd_dom"/>
</dbReference>
<dbReference type="AlphaFoldDB" id="A0A6S6UHX5"/>
<evidence type="ECO:0000256" key="1">
    <source>
        <dbReference type="PROSITE-ProRule" id="PRU00169"/>
    </source>
</evidence>
<dbReference type="Pfam" id="PF04397">
    <property type="entry name" value="LytTR"/>
    <property type="match status" value="1"/>
</dbReference>